<organism evidence="1">
    <name type="scientific">Rhizophora mucronata</name>
    <name type="common">Asiatic mangrove</name>
    <dbReference type="NCBI Taxonomy" id="61149"/>
    <lineage>
        <taxon>Eukaryota</taxon>
        <taxon>Viridiplantae</taxon>
        <taxon>Streptophyta</taxon>
        <taxon>Embryophyta</taxon>
        <taxon>Tracheophyta</taxon>
        <taxon>Spermatophyta</taxon>
        <taxon>Magnoliopsida</taxon>
        <taxon>eudicotyledons</taxon>
        <taxon>Gunneridae</taxon>
        <taxon>Pentapetalae</taxon>
        <taxon>rosids</taxon>
        <taxon>fabids</taxon>
        <taxon>Malpighiales</taxon>
        <taxon>Rhizophoraceae</taxon>
        <taxon>Rhizophora</taxon>
    </lineage>
</organism>
<dbReference type="EMBL" id="GGEC01057355">
    <property type="protein sequence ID" value="MBX37839.1"/>
    <property type="molecule type" value="Transcribed_RNA"/>
</dbReference>
<name>A0A2P2N5R2_RHIMU</name>
<reference evidence="1" key="1">
    <citation type="submission" date="2018-02" db="EMBL/GenBank/DDBJ databases">
        <title>Rhizophora mucronata_Transcriptome.</title>
        <authorList>
            <person name="Meera S.P."/>
            <person name="Sreeshan A."/>
            <person name="Augustine A."/>
        </authorList>
    </citation>
    <scope>NUCLEOTIDE SEQUENCE</scope>
    <source>
        <tissue evidence="1">Leaf</tissue>
    </source>
</reference>
<accession>A0A2P2N5R2</accession>
<dbReference type="AlphaFoldDB" id="A0A2P2N5R2"/>
<protein>
    <submittedName>
        <fullName evidence="1">Uncharacterized protein</fullName>
    </submittedName>
</protein>
<proteinExistence type="predicted"/>
<sequence length="28" mass="3139">MSSALPLTCHFFKNSLLFKTALDARPTK</sequence>
<evidence type="ECO:0000313" key="1">
    <source>
        <dbReference type="EMBL" id="MBX37839.1"/>
    </source>
</evidence>